<evidence type="ECO:0000256" key="1">
    <source>
        <dbReference type="SAM" id="Phobius"/>
    </source>
</evidence>
<sequence length="130" mass="13351">MPPASTILRITFPSSVLPARTTIAAISTSVKTALLAYPSPASLPARSRTSGGGLNRWSNVTNRAPCFKSSGSASVTMHTLPANTSPCCSTPSKNEPLPALSRVVLLAFAISSATGLALILLVCLLRTSGL</sequence>
<accession>A0A3N2PJB1</accession>
<proteinExistence type="predicted"/>
<keyword evidence="3" id="KW-1185">Reference proteome</keyword>
<evidence type="ECO:0000313" key="3">
    <source>
        <dbReference type="Proteomes" id="UP000272025"/>
    </source>
</evidence>
<gene>
    <name evidence="2" type="ORF">SODALDRAFT_382404</name>
</gene>
<dbReference type="RefSeq" id="XP_028462411.1">
    <property type="nucleotide sequence ID" value="XM_028615230.1"/>
</dbReference>
<name>A0A3N2PJB1_SODAK</name>
<keyword evidence="1" id="KW-0472">Membrane</keyword>
<dbReference type="Proteomes" id="UP000272025">
    <property type="component" value="Unassembled WGS sequence"/>
</dbReference>
<feature type="transmembrane region" description="Helical" evidence="1">
    <location>
        <begin position="103"/>
        <end position="125"/>
    </location>
</feature>
<dbReference type="EMBL" id="ML119068">
    <property type="protein sequence ID" value="ROT34605.1"/>
    <property type="molecule type" value="Genomic_DNA"/>
</dbReference>
<dbReference type="AlphaFoldDB" id="A0A3N2PJB1"/>
<keyword evidence="1" id="KW-0812">Transmembrane</keyword>
<organism evidence="2 3">
    <name type="scientific">Sodiomyces alkalinus (strain CBS 110278 / VKM F-3762 / F11)</name>
    <name type="common">Alkaliphilic filamentous fungus</name>
    <dbReference type="NCBI Taxonomy" id="1314773"/>
    <lineage>
        <taxon>Eukaryota</taxon>
        <taxon>Fungi</taxon>
        <taxon>Dikarya</taxon>
        <taxon>Ascomycota</taxon>
        <taxon>Pezizomycotina</taxon>
        <taxon>Sordariomycetes</taxon>
        <taxon>Hypocreomycetidae</taxon>
        <taxon>Glomerellales</taxon>
        <taxon>Plectosphaerellaceae</taxon>
        <taxon>Sodiomyces</taxon>
    </lineage>
</organism>
<protein>
    <submittedName>
        <fullName evidence="2">Uncharacterized protein</fullName>
    </submittedName>
</protein>
<keyword evidence="1" id="KW-1133">Transmembrane helix</keyword>
<dbReference type="GeneID" id="39583707"/>
<evidence type="ECO:0000313" key="2">
    <source>
        <dbReference type="EMBL" id="ROT34605.1"/>
    </source>
</evidence>
<reference evidence="2 3" key="1">
    <citation type="journal article" date="2018" name="Mol. Ecol.">
        <title>The obligate alkalophilic soda-lake fungus Sodiomyces alkalinus has shifted to a protein diet.</title>
        <authorList>
            <person name="Grum-Grzhimaylo A.A."/>
            <person name="Falkoski D.L."/>
            <person name="van den Heuvel J."/>
            <person name="Valero-Jimenez C.A."/>
            <person name="Min B."/>
            <person name="Choi I.G."/>
            <person name="Lipzen A."/>
            <person name="Daum C.G."/>
            <person name="Aanen D.K."/>
            <person name="Tsang A."/>
            <person name="Henrissat B."/>
            <person name="Bilanenko E.N."/>
            <person name="de Vries R.P."/>
            <person name="van Kan J.A.L."/>
            <person name="Grigoriev I.V."/>
            <person name="Debets A.J.M."/>
        </authorList>
    </citation>
    <scope>NUCLEOTIDE SEQUENCE [LARGE SCALE GENOMIC DNA]</scope>
    <source>
        <strain evidence="2 3">F11</strain>
    </source>
</reference>